<dbReference type="EMBL" id="CP097504">
    <property type="protein sequence ID" value="URD90515.1"/>
    <property type="molecule type" value="Genomic_DNA"/>
</dbReference>
<proteinExistence type="predicted"/>
<name>A0A9E7F8C1_9LILI</name>
<evidence type="ECO:0000313" key="2">
    <source>
        <dbReference type="Proteomes" id="UP001055439"/>
    </source>
</evidence>
<organism evidence="1 2">
    <name type="scientific">Musa troglodytarum</name>
    <name type="common">fe'i banana</name>
    <dbReference type="NCBI Taxonomy" id="320322"/>
    <lineage>
        <taxon>Eukaryota</taxon>
        <taxon>Viridiplantae</taxon>
        <taxon>Streptophyta</taxon>
        <taxon>Embryophyta</taxon>
        <taxon>Tracheophyta</taxon>
        <taxon>Spermatophyta</taxon>
        <taxon>Magnoliopsida</taxon>
        <taxon>Liliopsida</taxon>
        <taxon>Zingiberales</taxon>
        <taxon>Musaceae</taxon>
        <taxon>Musa</taxon>
    </lineage>
</organism>
<keyword evidence="2" id="KW-1185">Reference proteome</keyword>
<reference evidence="1" key="1">
    <citation type="submission" date="2022-05" db="EMBL/GenBank/DDBJ databases">
        <title>The Musa troglodytarum L. genome provides insights into the mechanism of non-climacteric behaviour and enrichment of carotenoids.</title>
        <authorList>
            <person name="Wang J."/>
        </authorList>
    </citation>
    <scope>NUCLEOTIDE SEQUENCE</scope>
    <source>
        <tissue evidence="1">Leaf</tissue>
    </source>
</reference>
<gene>
    <name evidence="1" type="ORF">MUK42_33301</name>
</gene>
<sequence>MMRFAQRHDRRTDRVLESSARVMHGTVSFPLPTRSPVYSFCPPEFGERKPRIGSNGGFEAHKGLHILRIGTLATSPWIQKVKFCWVWYSLHPLGVAGNRWWDLWNGSVSIFCGMRSLTAEEFETHQSDSGKRRRRR</sequence>
<dbReference type="OrthoDB" id="10524890at2759"/>
<accession>A0A9E7F8C1</accession>
<protein>
    <submittedName>
        <fullName evidence="1">Uncharacterized protein</fullName>
    </submittedName>
</protein>
<dbReference type="AlphaFoldDB" id="A0A9E7F8C1"/>
<dbReference type="Proteomes" id="UP001055439">
    <property type="component" value="Chromosome 2"/>
</dbReference>
<evidence type="ECO:0000313" key="1">
    <source>
        <dbReference type="EMBL" id="URD90515.1"/>
    </source>
</evidence>